<dbReference type="InterPro" id="IPR036291">
    <property type="entry name" value="NAD(P)-bd_dom_sf"/>
</dbReference>
<evidence type="ECO:0000256" key="1">
    <source>
        <dbReference type="ARBA" id="ARBA00006484"/>
    </source>
</evidence>
<dbReference type="PANTHER" id="PTHR43976">
    <property type="entry name" value="SHORT CHAIN DEHYDROGENASE"/>
    <property type="match status" value="1"/>
</dbReference>
<dbReference type="CDD" id="cd05374">
    <property type="entry name" value="17beta-HSD-like_SDR_c"/>
    <property type="match status" value="1"/>
</dbReference>
<dbReference type="InterPro" id="IPR051911">
    <property type="entry name" value="SDR_oxidoreductase"/>
</dbReference>
<dbReference type="InterPro" id="IPR020904">
    <property type="entry name" value="Sc_DH/Rdtase_CS"/>
</dbReference>
<dbReference type="SUPFAM" id="SSF51735">
    <property type="entry name" value="NAD(P)-binding Rossmann-fold domains"/>
    <property type="match status" value="1"/>
</dbReference>
<accession>A0ABT5C355</accession>
<dbReference type="PROSITE" id="PS00061">
    <property type="entry name" value="ADH_SHORT"/>
    <property type="match status" value="1"/>
</dbReference>
<name>A0ABT5C355_9BACT</name>
<evidence type="ECO:0000256" key="3">
    <source>
        <dbReference type="RuleBase" id="RU000363"/>
    </source>
</evidence>
<organism evidence="4 5">
    <name type="scientific">Sorangium atrum</name>
    <dbReference type="NCBI Taxonomy" id="2995308"/>
    <lineage>
        <taxon>Bacteria</taxon>
        <taxon>Pseudomonadati</taxon>
        <taxon>Myxococcota</taxon>
        <taxon>Polyangia</taxon>
        <taxon>Polyangiales</taxon>
        <taxon>Polyangiaceae</taxon>
        <taxon>Sorangium</taxon>
    </lineage>
</organism>
<reference evidence="4 5" key="1">
    <citation type="submission" date="2023-01" db="EMBL/GenBank/DDBJ databases">
        <title>Minimal conservation of predation-associated metabolite biosynthetic gene clusters underscores biosynthetic potential of Myxococcota including descriptions for ten novel species: Archangium lansinium sp. nov., Myxococcus landrumus sp. nov., Nannocystis bai.</title>
        <authorList>
            <person name="Ahearne A."/>
            <person name="Stevens C."/>
            <person name="Dowd S."/>
        </authorList>
    </citation>
    <scope>NUCLEOTIDE SEQUENCE [LARGE SCALE GENOMIC DNA]</scope>
    <source>
        <strain evidence="4 5">WIWO2</strain>
    </source>
</reference>
<keyword evidence="5" id="KW-1185">Reference proteome</keyword>
<dbReference type="PRINTS" id="PR00081">
    <property type="entry name" value="GDHRDH"/>
</dbReference>
<dbReference type="PRINTS" id="PR00080">
    <property type="entry name" value="SDRFAMILY"/>
</dbReference>
<sequence>MSTANDGSRIWFITGASSGFGRAIAEEALRRGDSVVAAARGVDALAGLAAEAPGRVEVVKLDVTKPDDIRRGVVAALARFGRIDVLVNNAGYSLVGAVEETSEEELRAAMEAMFFGAVALTREVLPHMRGRRSGAIVQITSMGGLTTGPGFGAYCAAKHALEGLSECMAAELAPLGVRVLIVEPGAFRTRLFGGAFRSMPALDAYAPTVGATRAYAAGSDGSQPGDPAKAARAIVDAIGLDPLPLRLPLGADAVSGIRAKLARVAADVDRTEAIALDTALDAAASGAETS</sequence>
<gene>
    <name evidence="4" type="ORF">POL72_23740</name>
</gene>
<dbReference type="Gene3D" id="3.40.50.720">
    <property type="entry name" value="NAD(P)-binding Rossmann-like Domain"/>
    <property type="match status" value="1"/>
</dbReference>
<proteinExistence type="inferred from homology"/>
<evidence type="ECO:0000256" key="2">
    <source>
        <dbReference type="ARBA" id="ARBA00023002"/>
    </source>
</evidence>
<protein>
    <submittedName>
        <fullName evidence="4">Oxidoreductase</fullName>
    </submittedName>
</protein>
<evidence type="ECO:0000313" key="4">
    <source>
        <dbReference type="EMBL" id="MDC0680772.1"/>
    </source>
</evidence>
<dbReference type="RefSeq" id="WP_272097799.1">
    <property type="nucleotide sequence ID" value="NZ_JAQNDK010000002.1"/>
</dbReference>
<dbReference type="PANTHER" id="PTHR43976:SF16">
    <property type="entry name" value="SHORT-CHAIN DEHYDROGENASE_REDUCTASE FAMILY PROTEIN"/>
    <property type="match status" value="1"/>
</dbReference>
<dbReference type="Proteomes" id="UP001217485">
    <property type="component" value="Unassembled WGS sequence"/>
</dbReference>
<dbReference type="NCBIfam" id="NF004824">
    <property type="entry name" value="PRK06180.1"/>
    <property type="match status" value="1"/>
</dbReference>
<comment type="caution">
    <text evidence="4">The sequence shown here is derived from an EMBL/GenBank/DDBJ whole genome shotgun (WGS) entry which is preliminary data.</text>
</comment>
<dbReference type="InterPro" id="IPR002347">
    <property type="entry name" value="SDR_fam"/>
</dbReference>
<comment type="similarity">
    <text evidence="1 3">Belongs to the short-chain dehydrogenases/reductases (SDR) family.</text>
</comment>
<dbReference type="Pfam" id="PF00106">
    <property type="entry name" value="adh_short"/>
    <property type="match status" value="1"/>
</dbReference>
<evidence type="ECO:0000313" key="5">
    <source>
        <dbReference type="Proteomes" id="UP001217485"/>
    </source>
</evidence>
<keyword evidence="2" id="KW-0560">Oxidoreductase</keyword>
<dbReference type="EMBL" id="JAQNDK010000002">
    <property type="protein sequence ID" value="MDC0680772.1"/>
    <property type="molecule type" value="Genomic_DNA"/>
</dbReference>